<dbReference type="CDD" id="cd04283">
    <property type="entry name" value="ZnMc_hatching_enzyme"/>
    <property type="match status" value="1"/>
</dbReference>
<keyword evidence="2 9" id="KW-0479">Metal-binding</keyword>
<comment type="caution">
    <text evidence="9">Lacks conserved residue(s) required for the propagation of feature annotation.</text>
</comment>
<dbReference type="Gene3D" id="3.40.390.10">
    <property type="entry name" value="Collagenase (Catalytic Domain)"/>
    <property type="match status" value="1"/>
</dbReference>
<dbReference type="Proteomes" id="UP000515152">
    <property type="component" value="Chromosome 24"/>
</dbReference>
<feature type="domain" description="Peptidase M12A" evidence="11">
    <location>
        <begin position="67"/>
        <end position="265"/>
    </location>
</feature>
<evidence type="ECO:0000256" key="3">
    <source>
        <dbReference type="ARBA" id="ARBA00022729"/>
    </source>
</evidence>
<keyword evidence="3 10" id="KW-0732">Signal</keyword>
<keyword evidence="6 9" id="KW-0482">Metalloprotease</keyword>
<dbReference type="AlphaFoldDB" id="A0A6P8F0S3"/>
<feature type="binding site" evidence="9">
    <location>
        <position position="173"/>
    </location>
    <ligand>
        <name>Zn(2+)</name>
        <dbReference type="ChEBI" id="CHEBI:29105"/>
        <note>catalytic</note>
    </ligand>
</feature>
<evidence type="ECO:0000256" key="9">
    <source>
        <dbReference type="PROSITE-ProRule" id="PRU01211"/>
    </source>
</evidence>
<evidence type="ECO:0000259" key="11">
    <source>
        <dbReference type="PROSITE" id="PS51864"/>
    </source>
</evidence>
<dbReference type="InterPro" id="IPR034039">
    <property type="entry name" value="ZnMP_hatching_enz"/>
</dbReference>
<feature type="binding site" evidence="9">
    <location>
        <position position="163"/>
    </location>
    <ligand>
        <name>Zn(2+)</name>
        <dbReference type="ChEBI" id="CHEBI:29105"/>
        <note>catalytic</note>
    </ligand>
</feature>
<feature type="signal peptide" evidence="10">
    <location>
        <begin position="1"/>
        <end position="19"/>
    </location>
</feature>
<sequence length="280" mass="31854">MELRVSLSLLVLLLGLCEAMPFMSGVDYDIFTHEPEDTDLTTQILTANKDSEELLVEGDVAVQLQRNAVSCFFCKWKKSANGLVEVPMTISPDFSFYDRMKIEKAMLTFHEQTCVRFVPRSTEVDYLSLENGRGCHSYIGRAGGMQVVSLNRYYCVYNSIIQHELNHALGFYHEHTRADRDQYVKIHWEYIDPESKYNFNKQFGNTLGTPYEYSSVMHYGRTAFSNQNGKSAITTIPDPTVSIGQAQGLSTTDILRINKLYGCCKYACMMDAEVCMYDGC</sequence>
<gene>
    <name evidence="13" type="primary">LOC105890308</name>
</gene>
<feature type="chain" id="PRO_5028520746" description="Metalloendopeptidase" evidence="10">
    <location>
        <begin position="20"/>
        <end position="280"/>
    </location>
</feature>
<dbReference type="Pfam" id="PF01400">
    <property type="entry name" value="Astacin"/>
    <property type="match status" value="1"/>
</dbReference>
<protein>
    <recommendedName>
        <fullName evidence="10">Metalloendopeptidase</fullName>
        <ecNumber evidence="10">3.4.24.-</ecNumber>
    </recommendedName>
</protein>
<dbReference type="GO" id="GO:0004222">
    <property type="term" value="F:metalloendopeptidase activity"/>
    <property type="evidence" value="ECO:0007669"/>
    <property type="project" value="UniProtKB-UniRule"/>
</dbReference>
<evidence type="ECO:0000256" key="2">
    <source>
        <dbReference type="ARBA" id="ARBA00022723"/>
    </source>
</evidence>
<dbReference type="PRINTS" id="PR00480">
    <property type="entry name" value="ASTACIN"/>
</dbReference>
<evidence type="ECO:0000256" key="4">
    <source>
        <dbReference type="ARBA" id="ARBA00022801"/>
    </source>
</evidence>
<evidence type="ECO:0000256" key="1">
    <source>
        <dbReference type="ARBA" id="ARBA00022670"/>
    </source>
</evidence>
<keyword evidence="5 9" id="KW-0862">Zinc</keyword>
<feature type="disulfide bond" evidence="9">
    <location>
        <begin position="71"/>
        <end position="74"/>
    </location>
</feature>
<dbReference type="SMART" id="SM00235">
    <property type="entry name" value="ZnMc"/>
    <property type="match status" value="1"/>
</dbReference>
<keyword evidence="4 9" id="KW-0378">Hydrolase</keyword>
<dbReference type="SUPFAM" id="SSF55486">
    <property type="entry name" value="Metalloproteases ('zincins'), catalytic domain"/>
    <property type="match status" value="1"/>
</dbReference>
<organism evidence="12 13">
    <name type="scientific">Clupea harengus</name>
    <name type="common">Atlantic herring</name>
    <dbReference type="NCBI Taxonomy" id="7950"/>
    <lineage>
        <taxon>Eukaryota</taxon>
        <taxon>Metazoa</taxon>
        <taxon>Chordata</taxon>
        <taxon>Craniata</taxon>
        <taxon>Vertebrata</taxon>
        <taxon>Euteleostomi</taxon>
        <taxon>Actinopterygii</taxon>
        <taxon>Neopterygii</taxon>
        <taxon>Teleostei</taxon>
        <taxon>Clupei</taxon>
        <taxon>Clupeiformes</taxon>
        <taxon>Clupeoidei</taxon>
        <taxon>Clupeidae</taxon>
        <taxon>Clupea</taxon>
    </lineage>
</organism>
<reference evidence="13" key="1">
    <citation type="submission" date="2025-08" db="UniProtKB">
        <authorList>
            <consortium name="RefSeq"/>
        </authorList>
    </citation>
    <scope>IDENTIFICATION</scope>
</reference>
<accession>A0A6P8F0S3</accession>
<dbReference type="GeneID" id="105890308"/>
<keyword evidence="7" id="KW-0865">Zymogen</keyword>
<dbReference type="GO" id="GO:0006508">
    <property type="term" value="P:proteolysis"/>
    <property type="evidence" value="ECO:0007669"/>
    <property type="project" value="UniProtKB-KW"/>
</dbReference>
<dbReference type="RefSeq" id="XP_031417630.1">
    <property type="nucleotide sequence ID" value="XM_031561770.2"/>
</dbReference>
<evidence type="ECO:0000256" key="10">
    <source>
        <dbReference type="RuleBase" id="RU361183"/>
    </source>
</evidence>
<feature type="active site" evidence="9">
    <location>
        <position position="164"/>
    </location>
</feature>
<evidence type="ECO:0000256" key="5">
    <source>
        <dbReference type="ARBA" id="ARBA00022833"/>
    </source>
</evidence>
<evidence type="ECO:0000256" key="8">
    <source>
        <dbReference type="ARBA" id="ARBA00023157"/>
    </source>
</evidence>
<evidence type="ECO:0000256" key="7">
    <source>
        <dbReference type="ARBA" id="ARBA00023145"/>
    </source>
</evidence>
<evidence type="ECO:0000313" key="12">
    <source>
        <dbReference type="Proteomes" id="UP000515152"/>
    </source>
</evidence>
<dbReference type="PANTHER" id="PTHR10127">
    <property type="entry name" value="DISCOIDIN, CUB, EGF, LAMININ , AND ZINC METALLOPROTEASE DOMAIN CONTAINING"/>
    <property type="match status" value="1"/>
</dbReference>
<comment type="cofactor">
    <cofactor evidence="9 10">
        <name>Zn(2+)</name>
        <dbReference type="ChEBI" id="CHEBI:29105"/>
    </cofactor>
    <text evidence="9 10">Binds 1 zinc ion per subunit.</text>
</comment>
<keyword evidence="8 9" id="KW-1015">Disulfide bond</keyword>
<dbReference type="InterPro" id="IPR006026">
    <property type="entry name" value="Peptidase_Metallo"/>
</dbReference>
<dbReference type="PANTHER" id="PTHR10127:SF839">
    <property type="entry name" value="HATCHING ENZYME 1.2-RELATED"/>
    <property type="match status" value="1"/>
</dbReference>
<evidence type="ECO:0000313" key="13">
    <source>
        <dbReference type="RefSeq" id="XP_031417630.1"/>
    </source>
</evidence>
<dbReference type="KEGG" id="char:105890308"/>
<evidence type="ECO:0000256" key="6">
    <source>
        <dbReference type="ARBA" id="ARBA00023049"/>
    </source>
</evidence>
<name>A0A6P8F0S3_CLUHA</name>
<dbReference type="OrthoDB" id="291007at2759"/>
<keyword evidence="12" id="KW-1185">Reference proteome</keyword>
<dbReference type="EC" id="3.4.24.-" evidence="10"/>
<feature type="binding site" evidence="9">
    <location>
        <position position="167"/>
    </location>
    <ligand>
        <name>Zn(2+)</name>
        <dbReference type="ChEBI" id="CHEBI:29105"/>
        <note>catalytic</note>
    </ligand>
</feature>
<dbReference type="PROSITE" id="PS51864">
    <property type="entry name" value="ASTACIN"/>
    <property type="match status" value="1"/>
</dbReference>
<proteinExistence type="predicted"/>
<keyword evidence="1 9" id="KW-0645">Protease</keyword>
<dbReference type="InterPro" id="IPR024079">
    <property type="entry name" value="MetalloPept_cat_dom_sf"/>
</dbReference>
<dbReference type="FunFam" id="3.40.390.10:FF:000040">
    <property type="entry name" value="Metalloendopeptidase"/>
    <property type="match status" value="1"/>
</dbReference>
<dbReference type="InterPro" id="IPR001506">
    <property type="entry name" value="Peptidase_M12A"/>
</dbReference>
<dbReference type="GO" id="GO:0008270">
    <property type="term" value="F:zinc ion binding"/>
    <property type="evidence" value="ECO:0007669"/>
    <property type="project" value="UniProtKB-UniRule"/>
</dbReference>